<dbReference type="PANTHER" id="PTHR14614:SF130">
    <property type="entry name" value="PROTEIN-LYSINE N-METHYLTRANSFERASE EEF2KMT"/>
    <property type="match status" value="1"/>
</dbReference>
<dbReference type="InterPro" id="IPR029063">
    <property type="entry name" value="SAM-dependent_MTases_sf"/>
</dbReference>
<sequence length="337" mass="38406">MPISTNTLVSCLKQRVPVHDFFDDIDSSSLSIESQNKILSVMSPIVTQNPYYAKLFLKRYIDKLEHFDHPDHEVLEEFYELYPTVMGAQELAPTDSDIVCYQVSNECEVWIKEYPKLISGQGTTGLRTWEAALYFAAYLNNVNNNDICLANKTICELGTGTGLLSVSLVKNSETLGNIKEVIFTDGDSQLIENLNGTFELNSVKQHQQNSNSDQPIINCHQLLWGTTNEQDKEQFLQPVPSGVDYVIAADVTYDTTILRPLCSTISDFFASGTTMALIAATVRNEKTLHEWELELTKWFGKDRWNVRERVAKPEELQDQTLWFRKGTAEIRIYEIRK</sequence>
<dbReference type="Pfam" id="PF10294">
    <property type="entry name" value="Methyltransf_16"/>
    <property type="match status" value="1"/>
</dbReference>
<evidence type="ECO:0000313" key="2">
    <source>
        <dbReference type="Proteomes" id="UP001497600"/>
    </source>
</evidence>
<dbReference type="PANTHER" id="PTHR14614">
    <property type="entry name" value="HEPATOCELLULAR CARCINOMA-ASSOCIATED ANTIGEN"/>
    <property type="match status" value="1"/>
</dbReference>
<keyword evidence="2" id="KW-1185">Reference proteome</keyword>
<accession>A0ABP0EIR8</accession>
<proteinExistence type="predicted"/>
<organism evidence="1 2">
    <name type="scientific">[Candida] anglica</name>
    <dbReference type="NCBI Taxonomy" id="148631"/>
    <lineage>
        <taxon>Eukaryota</taxon>
        <taxon>Fungi</taxon>
        <taxon>Dikarya</taxon>
        <taxon>Ascomycota</taxon>
        <taxon>Saccharomycotina</taxon>
        <taxon>Pichiomycetes</taxon>
        <taxon>Debaryomycetaceae</taxon>
        <taxon>Kurtzmaniella</taxon>
    </lineage>
</organism>
<dbReference type="InterPro" id="IPR019410">
    <property type="entry name" value="Methyltransf_16"/>
</dbReference>
<reference evidence="1 2" key="1">
    <citation type="submission" date="2024-01" db="EMBL/GenBank/DDBJ databases">
        <authorList>
            <consortium name="Genoscope - CEA"/>
            <person name="William W."/>
        </authorList>
    </citation>
    <scope>NUCLEOTIDE SEQUENCE [LARGE SCALE GENOMIC DNA]</scope>
    <source>
        <strain evidence="1 2">29B2s-10</strain>
    </source>
</reference>
<gene>
    <name evidence="1" type="primary">EFM3</name>
    <name evidence="1" type="ORF">CAAN4_G15632</name>
</gene>
<dbReference type="SUPFAM" id="SSF53335">
    <property type="entry name" value="S-adenosyl-L-methionine-dependent methyltransferases"/>
    <property type="match status" value="1"/>
</dbReference>
<dbReference type="Proteomes" id="UP001497600">
    <property type="component" value="Chromosome G"/>
</dbReference>
<protein>
    <submittedName>
        <fullName evidence="1">Protein-lysine N-methyltransferase Efm3p</fullName>
    </submittedName>
</protein>
<dbReference type="EMBL" id="OZ004259">
    <property type="protein sequence ID" value="CAK7918950.1"/>
    <property type="molecule type" value="Genomic_DNA"/>
</dbReference>
<name>A0ABP0EIR8_9ASCO</name>
<evidence type="ECO:0000313" key="1">
    <source>
        <dbReference type="EMBL" id="CAK7918950.1"/>
    </source>
</evidence>
<dbReference type="Gene3D" id="3.40.50.150">
    <property type="entry name" value="Vaccinia Virus protein VP39"/>
    <property type="match status" value="1"/>
</dbReference>